<feature type="domain" description="Cadherin" evidence="12">
    <location>
        <begin position="1271"/>
        <end position="1364"/>
    </location>
</feature>
<feature type="signal peptide" evidence="11">
    <location>
        <begin position="1"/>
        <end position="27"/>
    </location>
</feature>
<evidence type="ECO:0000256" key="6">
    <source>
        <dbReference type="ARBA" id="ARBA00023136"/>
    </source>
</evidence>
<keyword evidence="6 10" id="KW-0472">Membrane</keyword>
<feature type="domain" description="Cadherin" evidence="12">
    <location>
        <begin position="869"/>
        <end position="988"/>
    </location>
</feature>
<protein>
    <submittedName>
        <fullName evidence="13">Cadherin-87A</fullName>
    </submittedName>
</protein>
<evidence type="ECO:0000259" key="12">
    <source>
        <dbReference type="PROSITE" id="PS50268"/>
    </source>
</evidence>
<proteinExistence type="predicted"/>
<feature type="region of interest" description="Disordered" evidence="9">
    <location>
        <begin position="1259"/>
        <end position="1278"/>
    </location>
</feature>
<feature type="domain" description="Cadherin" evidence="12">
    <location>
        <begin position="1365"/>
        <end position="1488"/>
    </location>
</feature>
<evidence type="ECO:0000256" key="9">
    <source>
        <dbReference type="SAM" id="MobiDB-lite"/>
    </source>
</evidence>
<evidence type="ECO:0000256" key="11">
    <source>
        <dbReference type="SAM" id="SignalP"/>
    </source>
</evidence>
<accession>A0A8D8IYI3</accession>
<dbReference type="SUPFAM" id="SSF49313">
    <property type="entry name" value="Cadherin-like"/>
    <property type="match status" value="8"/>
</dbReference>
<evidence type="ECO:0000256" key="3">
    <source>
        <dbReference type="ARBA" id="ARBA00022737"/>
    </source>
</evidence>
<feature type="domain" description="Cadherin" evidence="12">
    <location>
        <begin position="1151"/>
        <end position="1244"/>
    </location>
</feature>
<dbReference type="InterPro" id="IPR020894">
    <property type="entry name" value="Cadherin_CS"/>
</dbReference>
<feature type="chain" id="PRO_5036261072" evidence="11">
    <location>
        <begin position="28"/>
        <end position="1748"/>
    </location>
</feature>
<evidence type="ECO:0000256" key="5">
    <source>
        <dbReference type="ARBA" id="ARBA00022989"/>
    </source>
</evidence>
<dbReference type="GO" id="GO:0005886">
    <property type="term" value="C:plasma membrane"/>
    <property type="evidence" value="ECO:0007669"/>
    <property type="project" value="InterPro"/>
</dbReference>
<evidence type="ECO:0000256" key="10">
    <source>
        <dbReference type="SAM" id="Phobius"/>
    </source>
</evidence>
<evidence type="ECO:0000256" key="7">
    <source>
        <dbReference type="ARBA" id="ARBA00023180"/>
    </source>
</evidence>
<keyword evidence="7" id="KW-0325">Glycoprotein</keyword>
<comment type="subcellular location">
    <subcellularLocation>
        <location evidence="1">Membrane</location>
        <topology evidence="1">Single-pass membrane protein</topology>
    </subcellularLocation>
</comment>
<keyword evidence="3" id="KW-0677">Repeat</keyword>
<keyword evidence="2 10" id="KW-0812">Transmembrane</keyword>
<feature type="domain" description="Cadherin" evidence="12">
    <location>
        <begin position="374"/>
        <end position="491"/>
    </location>
</feature>
<evidence type="ECO:0000256" key="4">
    <source>
        <dbReference type="ARBA" id="ARBA00022837"/>
    </source>
</evidence>
<sequence length="1748" mass="195692">MNAAPQRCWWTRMTWLLLLLLPSLVLAQAPPGTWQQPYAIPVDAEKVSFLGYDPLSTELRVSMWEEMVVPFKLVELNYHGAEADIKITNSGQTGAVLLYEGGKHYIVINNKMDYEVVAHRTSMVYLSIGGSQVFLAIDLINILDNAPVMSSAGPCSVDEGLENYLSNCEYIVFHADGFVTNGILGKDTNVVEFDLPETNAELFMFEEVVGGGDNNNKKFKLKVLKKLDYTQNAVYSFQVKVYDLDRTHDASQNIVVQVKNVESRDPVFTRPFTTQRVDEKSPFSTIVQAIDGDTGLGRQICYELVTEQEKYGQYFSIGNETGELKVEPINRDYEQNEFYQFTIWAYKCHNRDFNESNVGAIILNDLNDSPPLFSVEPTQLKFWENTPMELDFEQFTIDDLDLGPHATYSVDLQERVSNELLEDVSSFSITPRSGYQRVDFTLTVVNPAELDYEVVARQKFELLVTAKEEVHTTVQVLNIELLNWNDEVPQFEQDTYRINCKETVGEGYPLVTVHVTDRDIEDSVELEILSNIRRDLNVTELESTVDKQYSFLISTNRNDVFDWDIASEVVVQLQASDTLQTEKNEPIHQLFAQLIITVLDVNNKPPSIVLPRGSIKIEENSAPGTVASISGDDATIIGTDPDSSAELVFSIDWEKSYAVKTGVTVAPSVFEDCLVFQVNRTNPNHVVGKLVVNPDYDQETINQKLDYEAYETLFLNIKLEDLKQEIPPGDTETLLVIQIGDVNDNAPEFVGNTLTDERFVLEEATAGSIVGTIAAIDKDGPLYNKITYSLRATNPNHAGWISIDPLTGLLSVIATETNRINCDVPITADIPLEITITDGEFTASGQVSVKITDTNNQKPLFSVLDDQIIRILEKPPVETEIQRLRVTDLDRDEPFHTAAFELDLRTYPELQRYFDVVRDQENENDRMINIALVRVRPNGEKLDRDAGPAQHQIKVIAIDNPNSSGPRNSNDMTFTLVLLDVNDNRPELPVHGELKLSENTAEGVAIVDVFEATDRDDRETPNAKINYRILQISAADDSSQGSTINGDDPAATIDTLFTVVQRDDYTAHFRTGRNLKGFYGTWAVQIEACDRGDEYELDPNSVKLCSSATYTVQVEPFNYMAPVIDVPWADERIRLRFGEQSNGQPLVNTQGTIIPNFSATDTDGGLYGEVTFSLQGRDENAQDHTYFQLIRVDRHHVRLVVPNVDAIEVRSYQVTVLARDGGGREATSVNVVIAFINMTGDPEFPEESLPFETDFTENEEGLEEEREIPQALDPKNAELPPEEQEGVFYFIDQNYGTSSHLFRLEGRILRLKQMIDREEFAEHTISVIATNNEAGPAGPVPANSRARLIVHVKVNDVNDNPPKFKAESYSAGITSNDYPGKVLFNVFAEDPDEDDVISYTIEADSLETQGENLPTAPFPFALERNSGRLTLAVQMTERMKGFFTFNVVATDLVDHTDKVQAKIFIIAESNRVKFVFLNKLDDIDTPEIRNFLEQEFTDHYGMQCRIDDVVQGSLDSGTSGTRVGEHLVTDVRAHFMRDNEAVEAVVIQQRSNDRVFVTNLKTALSTRNLLLQDVPVSSAAAIEENQELLQIILIVVASALGVVCVILLVAFCIKIRSLKRELKALSATDFGSIASDINGGRKVPTTNLFSIEGSNPVLNDSEFPKGAFDDVSIQSYESDFLGIDNDMFANNRRDSINPALMEHIRQRSLNPLVHSATEDKVPDKAPVLILGTDQDSSTDNADELKHKF</sequence>
<feature type="domain" description="Cadherin" evidence="12">
    <location>
        <begin position="269"/>
        <end position="373"/>
    </location>
</feature>
<feature type="domain" description="Cadherin" evidence="12">
    <location>
        <begin position="760"/>
        <end position="861"/>
    </location>
</feature>
<dbReference type="GO" id="GO:0007156">
    <property type="term" value="P:homophilic cell adhesion via plasma membrane adhesion molecules"/>
    <property type="evidence" value="ECO:0007669"/>
    <property type="project" value="InterPro"/>
</dbReference>
<feature type="domain" description="Cadherin" evidence="12">
    <location>
        <begin position="492"/>
        <end position="608"/>
    </location>
</feature>
<name>A0A8D8IYI3_CULPI</name>
<dbReference type="PANTHER" id="PTHR24028">
    <property type="entry name" value="CADHERIN-87A"/>
    <property type="match status" value="1"/>
</dbReference>
<keyword evidence="11" id="KW-0732">Signal</keyword>
<evidence type="ECO:0000256" key="8">
    <source>
        <dbReference type="PROSITE-ProRule" id="PRU00043"/>
    </source>
</evidence>
<feature type="domain" description="Cadherin" evidence="12">
    <location>
        <begin position="615"/>
        <end position="749"/>
    </location>
</feature>
<feature type="domain" description="Cadherin" evidence="12">
    <location>
        <begin position="988"/>
        <end position="1124"/>
    </location>
</feature>
<dbReference type="PRINTS" id="PR00205">
    <property type="entry name" value="CADHERIN"/>
</dbReference>
<dbReference type="InterPro" id="IPR002126">
    <property type="entry name" value="Cadherin-like_dom"/>
</dbReference>
<dbReference type="InterPro" id="IPR015919">
    <property type="entry name" value="Cadherin-like_sf"/>
</dbReference>
<keyword evidence="4 8" id="KW-0106">Calcium</keyword>
<dbReference type="CDD" id="cd11304">
    <property type="entry name" value="Cadherin_repeat"/>
    <property type="match status" value="8"/>
</dbReference>
<dbReference type="GO" id="GO:0005509">
    <property type="term" value="F:calcium ion binding"/>
    <property type="evidence" value="ECO:0007669"/>
    <property type="project" value="UniProtKB-UniRule"/>
</dbReference>
<dbReference type="SMART" id="SM00112">
    <property type="entry name" value="CA"/>
    <property type="match status" value="10"/>
</dbReference>
<reference evidence="13" key="1">
    <citation type="submission" date="2021-05" db="EMBL/GenBank/DDBJ databases">
        <authorList>
            <person name="Alioto T."/>
            <person name="Alioto T."/>
            <person name="Gomez Garrido J."/>
        </authorList>
    </citation>
    <scope>NUCLEOTIDE SEQUENCE</scope>
</reference>
<dbReference type="InterPro" id="IPR050174">
    <property type="entry name" value="Protocadherin/Cadherin-CA"/>
</dbReference>
<dbReference type="EMBL" id="HBUE01266934">
    <property type="protein sequence ID" value="CAG6561919.1"/>
    <property type="molecule type" value="Transcribed_RNA"/>
</dbReference>
<dbReference type="Gene3D" id="2.60.40.60">
    <property type="entry name" value="Cadherins"/>
    <property type="match status" value="11"/>
</dbReference>
<dbReference type="PROSITE" id="PS00232">
    <property type="entry name" value="CADHERIN_1"/>
    <property type="match status" value="3"/>
</dbReference>
<dbReference type="PROSITE" id="PS50268">
    <property type="entry name" value="CADHERIN_2"/>
    <property type="match status" value="10"/>
</dbReference>
<dbReference type="EMBL" id="HBUE01161740">
    <property type="protein sequence ID" value="CAG6510515.1"/>
    <property type="molecule type" value="Transcribed_RNA"/>
</dbReference>
<dbReference type="PANTHER" id="PTHR24028:SF146">
    <property type="entry name" value="CADHERIN 96CB, ISOFORM D-RELATED"/>
    <property type="match status" value="1"/>
</dbReference>
<evidence type="ECO:0000256" key="1">
    <source>
        <dbReference type="ARBA" id="ARBA00004167"/>
    </source>
</evidence>
<keyword evidence="5 10" id="KW-1133">Transmembrane helix</keyword>
<organism evidence="13">
    <name type="scientific">Culex pipiens</name>
    <name type="common">House mosquito</name>
    <dbReference type="NCBI Taxonomy" id="7175"/>
    <lineage>
        <taxon>Eukaryota</taxon>
        <taxon>Metazoa</taxon>
        <taxon>Ecdysozoa</taxon>
        <taxon>Arthropoda</taxon>
        <taxon>Hexapoda</taxon>
        <taxon>Insecta</taxon>
        <taxon>Pterygota</taxon>
        <taxon>Neoptera</taxon>
        <taxon>Endopterygota</taxon>
        <taxon>Diptera</taxon>
        <taxon>Nematocera</taxon>
        <taxon>Culicoidea</taxon>
        <taxon>Culicidae</taxon>
        <taxon>Culicinae</taxon>
        <taxon>Culicini</taxon>
        <taxon>Culex</taxon>
        <taxon>Culex</taxon>
    </lineage>
</organism>
<feature type="transmembrane region" description="Helical" evidence="10">
    <location>
        <begin position="1588"/>
        <end position="1613"/>
    </location>
</feature>
<evidence type="ECO:0000313" key="13">
    <source>
        <dbReference type="EMBL" id="CAG6561919.1"/>
    </source>
</evidence>
<evidence type="ECO:0000256" key="2">
    <source>
        <dbReference type="ARBA" id="ARBA00022692"/>
    </source>
</evidence>